<accession>A0A8F9TR63</accession>
<dbReference type="Pfam" id="PF02080">
    <property type="entry name" value="TrkA_C"/>
    <property type="match status" value="2"/>
</dbReference>
<feature type="transmembrane region" description="Helical" evidence="8">
    <location>
        <begin position="515"/>
        <end position="532"/>
    </location>
</feature>
<dbReference type="EMBL" id="CP080507">
    <property type="protein sequence ID" value="QYM77490.1"/>
    <property type="molecule type" value="Genomic_DNA"/>
</dbReference>
<keyword evidence="4" id="KW-0633">Potassium transport</keyword>
<organism evidence="10 11">
    <name type="scientific">Horticoccus luteus</name>
    <dbReference type="NCBI Taxonomy" id="2862869"/>
    <lineage>
        <taxon>Bacteria</taxon>
        <taxon>Pseudomonadati</taxon>
        <taxon>Verrucomicrobiota</taxon>
        <taxon>Opitutia</taxon>
        <taxon>Opitutales</taxon>
        <taxon>Opitutaceae</taxon>
        <taxon>Horticoccus</taxon>
    </lineage>
</organism>
<dbReference type="InterPro" id="IPR038770">
    <property type="entry name" value="Na+/solute_symporter_sf"/>
</dbReference>
<dbReference type="InterPro" id="IPR006037">
    <property type="entry name" value="RCK_C"/>
</dbReference>
<dbReference type="SUPFAM" id="SSF116726">
    <property type="entry name" value="TrkA C-terminal domain-like"/>
    <property type="match status" value="2"/>
</dbReference>
<proteinExistence type="inferred from homology"/>
<sequence length="767" mass="82799">MPGVAFIQDLAVILIVAAAAGWLCRRSGLSPVVGYLAAGALVGPHTPPLTLVAGSERVAAAAQLGLVFLMFSIGLRLSWRRIRRLGFSLLLGTIGGAVMMYYVGRLLGAAMGWTTIESVFFASMLMVSSSTIVGRLVQDSEAMHERAGQLAAGFSLLEAVVAVVMLTVLNSWVHLDNAARPEIGSTLARLGGFIALAAVLGLLLLPWLLRRLGRVASEDLQTLGTAGLLLGGAAVAYQAGYSLALGPFLLGAVVADTPHRAQVERTFDTLRDVFAPVFFVAIGMQVDLRDIGGAWWLVLGISLLTIVARVGTSAVALALTGTPVRDALRAGFILTPIGEFSFIIAQLGLAAAVLRASFYPLVIGIALVTGAVAPWLTRRSAKLADRLLRYQRPWVLDWLQVYHAWLRRLHFRGRLEKLWKVSRKRFWQIGIEVLFVTGLLLFSQQLLGAVQNWLGTDWLFPNGPEVIFWVALSLVVLAPVVAIWRNLSALALVYTQVLTARGERAVSARPLLETALKAVGGGALFFWLAAVLPAEGTARMLLLASAVVALLGLLLLRRRLVYWHSRLEVELQTAVEISDVSEGGGMTEWIEEHGTWRLHIAECTVPDLAECRGQAIAELGVRQRFGCSVVGIDRQGFFISLPEATTVLYPRDRLLLLGTRRQVRAGKEFLLRTSGTAPSLDGIEAVRMETMMVAADSPVVGLSLAALRLARRHGVQIAGIHRGRLRTLNPPATEVLTAGDELLALGTAEQLDEFRTALAPLALEDGK</sequence>
<dbReference type="Proteomes" id="UP000825051">
    <property type="component" value="Chromosome"/>
</dbReference>
<evidence type="ECO:0000256" key="3">
    <source>
        <dbReference type="ARBA" id="ARBA00022448"/>
    </source>
</evidence>
<feature type="transmembrane region" description="Helical" evidence="8">
    <location>
        <begin position="187"/>
        <end position="208"/>
    </location>
</feature>
<evidence type="ECO:0000256" key="5">
    <source>
        <dbReference type="ARBA" id="ARBA00022692"/>
    </source>
</evidence>
<feature type="transmembrane region" description="Helical" evidence="8">
    <location>
        <begin position="426"/>
        <end position="447"/>
    </location>
</feature>
<evidence type="ECO:0000256" key="7">
    <source>
        <dbReference type="ARBA" id="ARBA00023136"/>
    </source>
</evidence>
<reference evidence="10" key="1">
    <citation type="submission" date="2021-08" db="EMBL/GenBank/DDBJ databases">
        <title>Genome of a novel bacterium of the phylum Verrucomicrobia, Oleiharenicola sp. KSB-15.</title>
        <authorList>
            <person name="Chung J.-H."/>
            <person name="Ahn J.-H."/>
            <person name="Yoon Y."/>
            <person name="Kim D.-Y."/>
            <person name="An S.-H."/>
            <person name="Park I."/>
            <person name="Yeon J."/>
        </authorList>
    </citation>
    <scope>NUCLEOTIDE SEQUENCE</scope>
    <source>
        <strain evidence="10">KSB-15</strain>
    </source>
</reference>
<keyword evidence="11" id="KW-1185">Reference proteome</keyword>
<dbReference type="Gene3D" id="1.20.1530.20">
    <property type="match status" value="1"/>
</dbReference>
<dbReference type="InterPro" id="IPR036721">
    <property type="entry name" value="RCK_C_sf"/>
</dbReference>
<name>A0A8F9TR63_9BACT</name>
<dbReference type="Gene3D" id="3.30.70.1450">
    <property type="entry name" value="Regulator of K+ conductance, C-terminal domain"/>
    <property type="match status" value="2"/>
</dbReference>
<evidence type="ECO:0000313" key="10">
    <source>
        <dbReference type="EMBL" id="QYM77490.1"/>
    </source>
</evidence>
<protein>
    <submittedName>
        <fullName evidence="10">Cation:proton antiporter</fullName>
    </submittedName>
</protein>
<comment type="similarity">
    <text evidence="2">Belongs to the monovalent cation:proton antiporter 2 (CPA2) transporter (TC 2.A.37) family.</text>
</comment>
<feature type="domain" description="RCK C-terminal" evidence="9">
    <location>
        <begin position="588"/>
        <end position="672"/>
    </location>
</feature>
<feature type="transmembrane region" description="Helical" evidence="8">
    <location>
        <begin position="32"/>
        <end position="52"/>
    </location>
</feature>
<dbReference type="PANTHER" id="PTHR42751:SF3">
    <property type="entry name" value="SODIUM_GLUTAMATE SYMPORTER"/>
    <property type="match status" value="1"/>
</dbReference>
<keyword evidence="4" id="KW-0630">Potassium</keyword>
<dbReference type="AlphaFoldDB" id="A0A8F9TR63"/>
<keyword evidence="4" id="KW-0406">Ion transport</keyword>
<feature type="transmembrane region" description="Helical" evidence="8">
    <location>
        <begin position="358"/>
        <end position="377"/>
    </location>
</feature>
<dbReference type="InterPro" id="IPR006153">
    <property type="entry name" value="Cation/H_exchanger_TM"/>
</dbReference>
<evidence type="ECO:0000256" key="8">
    <source>
        <dbReference type="SAM" id="Phobius"/>
    </source>
</evidence>
<feature type="transmembrane region" description="Helical" evidence="8">
    <location>
        <begin position="89"/>
        <end position="113"/>
    </location>
</feature>
<keyword evidence="5 8" id="KW-0812">Transmembrane</keyword>
<evidence type="ECO:0000256" key="4">
    <source>
        <dbReference type="ARBA" id="ARBA00022538"/>
    </source>
</evidence>
<feature type="transmembrane region" description="Helical" evidence="8">
    <location>
        <begin position="294"/>
        <end position="319"/>
    </location>
</feature>
<dbReference type="PROSITE" id="PS51202">
    <property type="entry name" value="RCK_C"/>
    <property type="match status" value="2"/>
</dbReference>
<feature type="transmembrane region" description="Helical" evidence="8">
    <location>
        <begin position="331"/>
        <end position="352"/>
    </location>
</feature>
<gene>
    <name evidence="10" type="ORF">K0B96_09115</name>
</gene>
<dbReference type="GO" id="GO:0016020">
    <property type="term" value="C:membrane"/>
    <property type="evidence" value="ECO:0007669"/>
    <property type="project" value="UniProtKB-SubCell"/>
</dbReference>
<dbReference type="PANTHER" id="PTHR42751">
    <property type="entry name" value="SODIUM/HYDROGEN EXCHANGER FAMILY/TRKA DOMAIN PROTEIN"/>
    <property type="match status" value="1"/>
</dbReference>
<evidence type="ECO:0000256" key="1">
    <source>
        <dbReference type="ARBA" id="ARBA00004141"/>
    </source>
</evidence>
<feature type="domain" description="RCK C-terminal" evidence="9">
    <location>
        <begin position="675"/>
        <end position="760"/>
    </location>
</feature>
<evidence type="ECO:0000313" key="11">
    <source>
        <dbReference type="Proteomes" id="UP000825051"/>
    </source>
</evidence>
<keyword evidence="3" id="KW-0813">Transport</keyword>
<evidence type="ECO:0000259" key="9">
    <source>
        <dbReference type="PROSITE" id="PS51202"/>
    </source>
</evidence>
<dbReference type="GO" id="GO:1902600">
    <property type="term" value="P:proton transmembrane transport"/>
    <property type="evidence" value="ECO:0007669"/>
    <property type="project" value="InterPro"/>
</dbReference>
<evidence type="ECO:0000256" key="2">
    <source>
        <dbReference type="ARBA" id="ARBA00005551"/>
    </source>
</evidence>
<feature type="transmembrane region" description="Helical" evidence="8">
    <location>
        <begin position="6"/>
        <end position="25"/>
    </location>
</feature>
<feature type="transmembrane region" description="Helical" evidence="8">
    <location>
        <begin position="150"/>
        <end position="175"/>
    </location>
</feature>
<comment type="subcellular location">
    <subcellularLocation>
        <location evidence="1">Membrane</location>
        <topology evidence="1">Multi-pass membrane protein</topology>
    </subcellularLocation>
</comment>
<dbReference type="GO" id="GO:0008324">
    <property type="term" value="F:monoatomic cation transmembrane transporter activity"/>
    <property type="evidence" value="ECO:0007669"/>
    <property type="project" value="InterPro"/>
</dbReference>
<feature type="transmembrane region" description="Helical" evidence="8">
    <location>
        <begin position="220"/>
        <end position="240"/>
    </location>
</feature>
<feature type="transmembrane region" description="Helical" evidence="8">
    <location>
        <begin position="538"/>
        <end position="556"/>
    </location>
</feature>
<feature type="transmembrane region" description="Helical" evidence="8">
    <location>
        <begin position="119"/>
        <end position="138"/>
    </location>
</feature>
<keyword evidence="7 8" id="KW-0472">Membrane</keyword>
<feature type="transmembrane region" description="Helical" evidence="8">
    <location>
        <begin position="58"/>
        <end position="77"/>
    </location>
</feature>
<dbReference type="RefSeq" id="WP_220160595.1">
    <property type="nucleotide sequence ID" value="NZ_CP080507.1"/>
</dbReference>
<dbReference type="GO" id="GO:0006813">
    <property type="term" value="P:potassium ion transport"/>
    <property type="evidence" value="ECO:0007669"/>
    <property type="project" value="UniProtKB-KW"/>
</dbReference>
<evidence type="ECO:0000256" key="6">
    <source>
        <dbReference type="ARBA" id="ARBA00022989"/>
    </source>
</evidence>
<feature type="transmembrane region" description="Helical" evidence="8">
    <location>
        <begin position="467"/>
        <end position="494"/>
    </location>
</feature>
<keyword evidence="6 8" id="KW-1133">Transmembrane helix</keyword>
<dbReference type="KEGG" id="ole:K0B96_09115"/>
<dbReference type="GO" id="GO:0015297">
    <property type="term" value="F:antiporter activity"/>
    <property type="evidence" value="ECO:0007669"/>
    <property type="project" value="InterPro"/>
</dbReference>
<dbReference type="Pfam" id="PF00999">
    <property type="entry name" value="Na_H_Exchanger"/>
    <property type="match status" value="1"/>
</dbReference>